<protein>
    <recommendedName>
        <fullName evidence="14">Olfactory receptor</fullName>
    </recommendedName>
</protein>
<dbReference type="InterPro" id="IPR000725">
    <property type="entry name" value="Olfact_rcpt"/>
</dbReference>
<feature type="transmembrane region" description="Helical" evidence="14">
    <location>
        <begin position="27"/>
        <end position="50"/>
    </location>
</feature>
<feature type="transmembrane region" description="Helical" evidence="14">
    <location>
        <begin position="273"/>
        <end position="292"/>
    </location>
</feature>
<evidence type="ECO:0000313" key="16">
    <source>
        <dbReference type="Ensembl" id="ENSXETP00000114751"/>
    </source>
</evidence>
<dbReference type="FunCoup" id="A0A803K349">
    <property type="interactions" value="188"/>
</dbReference>
<evidence type="ECO:0000256" key="9">
    <source>
        <dbReference type="ARBA" id="ARBA00023157"/>
    </source>
</evidence>
<dbReference type="PROSITE" id="PS00237">
    <property type="entry name" value="G_PROTEIN_RECEP_F1_1"/>
    <property type="match status" value="1"/>
</dbReference>
<dbReference type="PANTHER" id="PTHR24242:SF393">
    <property type="entry name" value="OLFACTORY RECEPTOR"/>
    <property type="match status" value="1"/>
</dbReference>
<evidence type="ECO:0000256" key="2">
    <source>
        <dbReference type="ARBA" id="ARBA00022475"/>
    </source>
</evidence>
<evidence type="ECO:0000256" key="13">
    <source>
        <dbReference type="RuleBase" id="RU000688"/>
    </source>
</evidence>
<dbReference type="Gene3D" id="1.20.1070.10">
    <property type="entry name" value="Rhodopsin 7-helix transmembrane proteins"/>
    <property type="match status" value="1"/>
</dbReference>
<reference evidence="16" key="1">
    <citation type="journal article" date="2010" name="Science">
        <title>The genome of the Western clawed frog Xenopus tropicalis.</title>
        <authorList>
            <person name="Hellsten U."/>
            <person name="Harland R.M."/>
            <person name="Gilchrist M.J."/>
            <person name="Hendrix D."/>
            <person name="Jurka J."/>
            <person name="Kapitonov V."/>
            <person name="Ovcharenko I."/>
            <person name="Putnam N.H."/>
            <person name="Shu S."/>
            <person name="Taher L."/>
            <person name="Blitz I.L."/>
            <person name="Blumberg B."/>
            <person name="Dichmann D.S."/>
            <person name="Dubchak I."/>
            <person name="Amaya E."/>
            <person name="Detter J.C."/>
            <person name="Fletcher R."/>
            <person name="Gerhard D.S."/>
            <person name="Goodstein D."/>
            <person name="Graves T."/>
            <person name="Grigoriev I.V."/>
            <person name="Grimwood J."/>
            <person name="Kawashima T."/>
            <person name="Lindquist E."/>
            <person name="Lucas S.M."/>
            <person name="Mead P.E."/>
            <person name="Mitros T."/>
            <person name="Ogino H."/>
            <person name="Ohta Y."/>
            <person name="Poliakov A.V."/>
            <person name="Pollet N."/>
            <person name="Robert J."/>
            <person name="Salamov A."/>
            <person name="Sater A.K."/>
            <person name="Schmutz J."/>
            <person name="Terry A."/>
            <person name="Vize P.D."/>
            <person name="Warren W.C."/>
            <person name="Wells D."/>
            <person name="Wills A."/>
            <person name="Wilson R.K."/>
            <person name="Zimmerman L.B."/>
            <person name="Zorn A.M."/>
            <person name="Grainger R."/>
            <person name="Grammer T."/>
            <person name="Khokha M.K."/>
            <person name="Richardson P.M."/>
            <person name="Rokhsar D.S."/>
        </authorList>
    </citation>
    <scope>NUCLEOTIDE SEQUENCE [LARGE SCALE GENOMIC DNA]</scope>
    <source>
        <strain evidence="16">Nigerian</strain>
    </source>
</reference>
<dbReference type="InterPro" id="IPR050939">
    <property type="entry name" value="Olfactory_GPCR1"/>
</dbReference>
<comment type="similarity">
    <text evidence="13">Belongs to the G-protein coupled receptor 1 family.</text>
</comment>
<keyword evidence="2 14" id="KW-1003">Cell membrane</keyword>
<feature type="transmembrane region" description="Helical" evidence="14">
    <location>
        <begin position="198"/>
        <end position="226"/>
    </location>
</feature>
<dbReference type="Pfam" id="PF13853">
    <property type="entry name" value="7tm_4"/>
    <property type="match status" value="1"/>
</dbReference>
<evidence type="ECO:0000256" key="11">
    <source>
        <dbReference type="ARBA" id="ARBA00023180"/>
    </source>
</evidence>
<feature type="transmembrane region" description="Helical" evidence="14">
    <location>
        <begin position="140"/>
        <end position="163"/>
    </location>
</feature>
<dbReference type="SUPFAM" id="SSF81321">
    <property type="entry name" value="Family A G protein-coupled receptor-like"/>
    <property type="match status" value="1"/>
</dbReference>
<evidence type="ECO:0000256" key="1">
    <source>
        <dbReference type="ARBA" id="ARBA00004651"/>
    </source>
</evidence>
<keyword evidence="5 14" id="KW-0552">Olfaction</keyword>
<keyword evidence="8 14" id="KW-0472">Membrane</keyword>
<reference evidence="16" key="2">
    <citation type="submission" date="2021-03" db="UniProtKB">
        <authorList>
            <consortium name="Ensembl"/>
        </authorList>
    </citation>
    <scope>IDENTIFICATION</scope>
</reference>
<organism evidence="16">
    <name type="scientific">Xenopus tropicalis</name>
    <name type="common">Western clawed frog</name>
    <name type="synonym">Silurana tropicalis</name>
    <dbReference type="NCBI Taxonomy" id="8364"/>
    <lineage>
        <taxon>Eukaryota</taxon>
        <taxon>Metazoa</taxon>
        <taxon>Chordata</taxon>
        <taxon>Craniata</taxon>
        <taxon>Vertebrata</taxon>
        <taxon>Euteleostomi</taxon>
        <taxon>Amphibia</taxon>
        <taxon>Batrachia</taxon>
        <taxon>Anura</taxon>
        <taxon>Pipoidea</taxon>
        <taxon>Pipidae</taxon>
        <taxon>Xenopodinae</taxon>
        <taxon>Xenopus</taxon>
        <taxon>Silurana</taxon>
    </lineage>
</organism>
<comment type="subcellular location">
    <subcellularLocation>
        <location evidence="1 14">Cell membrane</location>
        <topology evidence="1 14">Multi-pass membrane protein</topology>
    </subcellularLocation>
</comment>
<sequence>MYESNYTRVAEVWITGLQNSETARIPLFIFLLTIYLTVLMGNSLVILLVLSRSHLQSPMYIFLSGLSFSEIIFTSDLMPTLLGALLQGGTAIYFISCLAQFYLCASLGVTECLLLAVMSFDRYMAICDPLHYQLVMSSQLCLLLIIFSWAGGFMIVLIALIMICQLDFCGPRVVDHFFCDFAPLLELSCSNSSAVKTYISLCVVAAIIFPLAFVMGTYVCIIHVIFRIPSSAGRKKAFSTCSSHLSVVYTYYGTLIILYVIPHHAVSSTSNKILSLMYTVVTPLFNPIIYSLRNQEIKEVLKHLLPGISKSKK</sequence>
<dbReference type="PRINTS" id="PR00237">
    <property type="entry name" value="GPCRRHODOPSN"/>
</dbReference>
<feature type="transmembrane region" description="Helical" evidence="14">
    <location>
        <begin position="62"/>
        <end position="86"/>
    </location>
</feature>
<evidence type="ECO:0000256" key="12">
    <source>
        <dbReference type="ARBA" id="ARBA00023224"/>
    </source>
</evidence>
<dbReference type="FunFam" id="1.20.1070.10:FF:000010">
    <property type="entry name" value="Olfactory receptor"/>
    <property type="match status" value="1"/>
</dbReference>
<dbReference type="InterPro" id="IPR017452">
    <property type="entry name" value="GPCR_Rhodpsn_7TM"/>
</dbReference>
<evidence type="ECO:0000256" key="3">
    <source>
        <dbReference type="ARBA" id="ARBA00022606"/>
    </source>
</evidence>
<keyword evidence="12 13" id="KW-0807">Transducer</keyword>
<evidence type="ECO:0000256" key="10">
    <source>
        <dbReference type="ARBA" id="ARBA00023170"/>
    </source>
</evidence>
<dbReference type="PRINTS" id="PR00245">
    <property type="entry name" value="OLFACTORYR"/>
</dbReference>
<dbReference type="PROSITE" id="PS50262">
    <property type="entry name" value="G_PROTEIN_RECEP_F1_2"/>
    <property type="match status" value="1"/>
</dbReference>
<dbReference type="InParanoid" id="A0A803K349"/>
<dbReference type="PANTHER" id="PTHR24242">
    <property type="entry name" value="G-PROTEIN COUPLED RECEPTOR"/>
    <property type="match status" value="1"/>
</dbReference>
<dbReference type="InterPro" id="IPR000276">
    <property type="entry name" value="GPCR_Rhodpsn"/>
</dbReference>
<accession>A0A803K349</accession>
<evidence type="ECO:0000256" key="14">
    <source>
        <dbReference type="RuleBase" id="RU363047"/>
    </source>
</evidence>
<keyword evidence="10 13" id="KW-0675">Receptor</keyword>
<dbReference type="GO" id="GO:0004930">
    <property type="term" value="F:G protein-coupled receptor activity"/>
    <property type="evidence" value="ECO:0007669"/>
    <property type="project" value="UniProtKB-KW"/>
</dbReference>
<keyword evidence="11" id="KW-0325">Glycoprotein</keyword>
<dbReference type="GO" id="GO:0004984">
    <property type="term" value="F:olfactory receptor activity"/>
    <property type="evidence" value="ECO:0007669"/>
    <property type="project" value="InterPro"/>
</dbReference>
<keyword evidence="4 13" id="KW-0812">Transmembrane</keyword>
<feature type="domain" description="G-protein coupled receptors family 1 profile" evidence="15">
    <location>
        <begin position="41"/>
        <end position="290"/>
    </location>
</feature>
<dbReference type="AlphaFoldDB" id="A0A803K349"/>
<keyword evidence="3 14" id="KW-0716">Sensory transduction</keyword>
<evidence type="ECO:0000256" key="4">
    <source>
        <dbReference type="ARBA" id="ARBA00022692"/>
    </source>
</evidence>
<proteinExistence type="inferred from homology"/>
<evidence type="ECO:0000256" key="6">
    <source>
        <dbReference type="ARBA" id="ARBA00022989"/>
    </source>
</evidence>
<keyword evidence="7 13" id="KW-0297">G-protein coupled receptor</keyword>
<feature type="transmembrane region" description="Helical" evidence="14">
    <location>
        <begin position="92"/>
        <end position="120"/>
    </location>
</feature>
<keyword evidence="9" id="KW-1015">Disulfide bond</keyword>
<dbReference type="GO" id="GO:0005886">
    <property type="term" value="C:plasma membrane"/>
    <property type="evidence" value="ECO:0007669"/>
    <property type="project" value="UniProtKB-SubCell"/>
</dbReference>
<evidence type="ECO:0000256" key="8">
    <source>
        <dbReference type="ARBA" id="ARBA00023136"/>
    </source>
</evidence>
<evidence type="ECO:0000256" key="7">
    <source>
        <dbReference type="ARBA" id="ARBA00023040"/>
    </source>
</evidence>
<keyword evidence="6 14" id="KW-1133">Transmembrane helix</keyword>
<evidence type="ECO:0000256" key="5">
    <source>
        <dbReference type="ARBA" id="ARBA00022725"/>
    </source>
</evidence>
<evidence type="ECO:0000259" key="15">
    <source>
        <dbReference type="PROSITE" id="PS50262"/>
    </source>
</evidence>
<name>A0A803K349_XENTR</name>
<feature type="transmembrane region" description="Helical" evidence="14">
    <location>
        <begin position="238"/>
        <end position="261"/>
    </location>
</feature>
<dbReference type="GeneTree" id="ENSGT01150000286990"/>
<dbReference type="Ensembl" id="ENSXETT00000105529">
    <property type="protein sequence ID" value="ENSXETP00000114751"/>
    <property type="gene ID" value="ENSXETG00000043757"/>
</dbReference>